<feature type="repeat" description="ANK" evidence="1">
    <location>
        <begin position="503"/>
        <end position="535"/>
    </location>
</feature>
<feature type="compositionally biased region" description="Basic and acidic residues" evidence="2">
    <location>
        <begin position="138"/>
        <end position="157"/>
    </location>
</feature>
<feature type="region of interest" description="Disordered" evidence="2">
    <location>
        <begin position="1"/>
        <end position="30"/>
    </location>
</feature>
<feature type="region of interest" description="Disordered" evidence="2">
    <location>
        <begin position="592"/>
        <end position="650"/>
    </location>
</feature>
<evidence type="ECO:0000256" key="1">
    <source>
        <dbReference type="PROSITE-ProRule" id="PRU00023"/>
    </source>
</evidence>
<feature type="region of interest" description="Disordered" evidence="2">
    <location>
        <begin position="1647"/>
        <end position="1678"/>
    </location>
</feature>
<keyword evidence="1" id="KW-0040">ANK repeat</keyword>
<feature type="region of interest" description="Disordered" evidence="2">
    <location>
        <begin position="346"/>
        <end position="367"/>
    </location>
</feature>
<dbReference type="Pfam" id="PF18755">
    <property type="entry name" value="RAMA"/>
    <property type="match status" value="1"/>
</dbReference>
<dbReference type="SMART" id="SM00248">
    <property type="entry name" value="ANK"/>
    <property type="match status" value="6"/>
</dbReference>
<dbReference type="InterPro" id="IPR036770">
    <property type="entry name" value="Ankyrin_rpt-contain_sf"/>
</dbReference>
<reference evidence="4" key="1">
    <citation type="submission" date="2023-09" db="UniProtKB">
        <authorList>
            <consortium name="Ensembl"/>
        </authorList>
    </citation>
    <scope>IDENTIFICATION</scope>
</reference>
<feature type="domain" description="RAMA" evidence="3">
    <location>
        <begin position="1665"/>
        <end position="1765"/>
    </location>
</feature>
<dbReference type="InterPro" id="IPR040843">
    <property type="entry name" value="RAMA"/>
</dbReference>
<dbReference type="Pfam" id="PF12796">
    <property type="entry name" value="Ank_2"/>
    <property type="match status" value="2"/>
</dbReference>
<evidence type="ECO:0000256" key="2">
    <source>
        <dbReference type="SAM" id="MobiDB-lite"/>
    </source>
</evidence>
<feature type="region of interest" description="Disordered" evidence="2">
    <location>
        <begin position="689"/>
        <end position="741"/>
    </location>
</feature>
<accession>A0A8C0CHE5</accession>
<feature type="repeat" description="ANK" evidence="1">
    <location>
        <begin position="536"/>
        <end position="568"/>
    </location>
</feature>
<feature type="compositionally biased region" description="Basic and acidic residues" evidence="2">
    <location>
        <begin position="633"/>
        <end position="650"/>
    </location>
</feature>
<organism evidence="4">
    <name type="scientific">Balaenoptera musculus</name>
    <name type="common">Blue whale</name>
    <dbReference type="NCBI Taxonomy" id="9771"/>
    <lineage>
        <taxon>Eukaryota</taxon>
        <taxon>Metazoa</taxon>
        <taxon>Chordata</taxon>
        <taxon>Craniata</taxon>
        <taxon>Vertebrata</taxon>
        <taxon>Euteleostomi</taxon>
        <taxon>Mammalia</taxon>
        <taxon>Eutheria</taxon>
        <taxon>Laurasiatheria</taxon>
        <taxon>Artiodactyla</taxon>
        <taxon>Whippomorpha</taxon>
        <taxon>Cetacea</taxon>
        <taxon>Mysticeti</taxon>
        <taxon>Balaenopteridae</taxon>
        <taxon>Balaenoptera</taxon>
    </lineage>
</organism>
<feature type="repeat" description="ANK" evidence="1">
    <location>
        <begin position="1202"/>
        <end position="1234"/>
    </location>
</feature>
<feature type="compositionally biased region" description="Basic and acidic residues" evidence="2">
    <location>
        <begin position="691"/>
        <end position="700"/>
    </location>
</feature>
<dbReference type="InterPro" id="IPR002110">
    <property type="entry name" value="Ankyrin_rpt"/>
</dbReference>
<dbReference type="SUPFAM" id="SSF48403">
    <property type="entry name" value="Ankyrin repeat"/>
    <property type="match status" value="2"/>
</dbReference>
<proteinExistence type="predicted"/>
<name>A0A8C0CHE5_BALMU</name>
<gene>
    <name evidence="4" type="primary">ANKRD31</name>
</gene>
<dbReference type="PANTHER" id="PTHR24176:SF14">
    <property type="entry name" value="ANKYRIN REPEAT DOMAIN-CONTAINING PROTEIN 31"/>
    <property type="match status" value="1"/>
</dbReference>
<feature type="repeat" description="ANK" evidence="1">
    <location>
        <begin position="1136"/>
        <end position="1168"/>
    </location>
</feature>
<dbReference type="PRINTS" id="PR01415">
    <property type="entry name" value="ANKYRIN"/>
</dbReference>
<dbReference type="PROSITE" id="PS50088">
    <property type="entry name" value="ANK_REPEAT"/>
    <property type="match status" value="5"/>
</dbReference>
<feature type="compositionally biased region" description="Polar residues" evidence="2">
    <location>
        <begin position="848"/>
        <end position="862"/>
    </location>
</feature>
<dbReference type="PROSITE" id="PS50297">
    <property type="entry name" value="ANK_REP_REGION"/>
    <property type="match status" value="5"/>
</dbReference>
<feature type="compositionally biased region" description="Polar residues" evidence="2">
    <location>
        <begin position="1606"/>
        <end position="1619"/>
    </location>
</feature>
<feature type="compositionally biased region" description="Polar residues" evidence="2">
    <location>
        <begin position="597"/>
        <end position="607"/>
    </location>
</feature>
<feature type="region of interest" description="Disordered" evidence="2">
    <location>
        <begin position="1019"/>
        <end position="1071"/>
    </location>
</feature>
<dbReference type="InterPro" id="IPR042334">
    <property type="entry name" value="ANKRD31"/>
</dbReference>
<feature type="region of interest" description="Disordered" evidence="2">
    <location>
        <begin position="132"/>
        <end position="158"/>
    </location>
</feature>
<evidence type="ECO:0000259" key="3">
    <source>
        <dbReference type="Pfam" id="PF18755"/>
    </source>
</evidence>
<dbReference type="PANTHER" id="PTHR24176">
    <property type="entry name" value="ANKYRIN REPEAT DOMAIN-CONTAINING PROTEIN 31-RELATED"/>
    <property type="match status" value="1"/>
</dbReference>
<feature type="compositionally biased region" description="Basic and acidic residues" evidence="2">
    <location>
        <begin position="1038"/>
        <end position="1058"/>
    </location>
</feature>
<feature type="repeat" description="ANK" evidence="1">
    <location>
        <begin position="1169"/>
        <end position="1201"/>
    </location>
</feature>
<dbReference type="Ensembl" id="ENSBMST00010007188.1">
    <property type="protein sequence ID" value="ENSBMSP00010006423.1"/>
    <property type="gene ID" value="ENSBMSG00010004774.1"/>
</dbReference>
<feature type="compositionally biased region" description="Basic residues" evidence="2">
    <location>
        <begin position="710"/>
        <end position="719"/>
    </location>
</feature>
<evidence type="ECO:0000313" key="4">
    <source>
        <dbReference type="Ensembl" id="ENSBMSP00010006423.1"/>
    </source>
</evidence>
<dbReference type="GeneTree" id="ENSGT00940000162618"/>
<feature type="region of interest" description="Disordered" evidence="2">
    <location>
        <begin position="837"/>
        <end position="872"/>
    </location>
</feature>
<feature type="compositionally biased region" description="Polar residues" evidence="2">
    <location>
        <begin position="1663"/>
        <end position="1676"/>
    </location>
</feature>
<feature type="compositionally biased region" description="Low complexity" evidence="2">
    <location>
        <begin position="1653"/>
        <end position="1662"/>
    </location>
</feature>
<protein>
    <submittedName>
        <fullName evidence="4">Ankyrin repeat domain 31</fullName>
    </submittedName>
</protein>
<feature type="compositionally biased region" description="Polar residues" evidence="2">
    <location>
        <begin position="346"/>
        <end position="365"/>
    </location>
</feature>
<dbReference type="Gene3D" id="1.25.40.20">
    <property type="entry name" value="Ankyrin repeat-containing domain"/>
    <property type="match status" value="2"/>
</dbReference>
<feature type="region of interest" description="Disordered" evidence="2">
    <location>
        <begin position="1600"/>
        <end position="1619"/>
    </location>
</feature>
<feature type="compositionally biased region" description="Basic and acidic residues" evidence="2">
    <location>
        <begin position="863"/>
        <end position="872"/>
    </location>
</feature>
<sequence length="1857" mass="208013">MEEGAQAPDWDSDETVIEASVTESDQEEEELPWRRLIFNQDTSLRSEFSLHPAISRTCKGTSPEIQLGFRLREDPQEQMNKNQMMPILSEDAVLQPQDEMEQNEAPLQIRKSCPVFTVSFPQAELSLNHQSIQGPEAEDPKVLTHPEKELSRDRDSPEISLLSSTTIKEFDTFAIKENSLIEPEKEPSKEVTLTMTSEETKDEESSLETFVSALEKLLTSPEITQEERTIRIMSDFERGELMNPLNNSSSSISIPLTCHKDLLESSKDDALPAESLAALNTLSEAKVEPICHRKEGDISLSAGNECLGVEPNMSQTDEDCTQIAESLEDPNPFGLQTLVHQNVTSCDPLNNKGNSNPVENSSDQDTPCVLRRSSRLKVGRDAKPTDDMYKMPEKILPKILGCEDQTNNNSSTENLMQTPALRIEGKGKTVRSSRLKSGKQLRKNRKLAGKNEKMKMNKVSRGNINRRNIFGENLLYKAALHNDANLVHHYMKKGGNVNQPSYAGWTALHEASVGGFYQTASELLKGGADVNIRGMYQITPLHDAVMNGHYKVAQLLLLNGADPLFRNDSGKCALDEAKDSCMKRLLERYVPKHQKHLTSAQTNSTDPSDSEDAHHHKKPKFSSKNHSGFVCDENSKRQKPEHVKVNKGSKEGLFINKEDVYEHYQKDSQNTKFGKSKHKRSTLSQIYSTGLRKDNLHGVEDPSTNVSKDKGRRNTGHKRTQVDDAIQESNPRKTIAVSSSRKTNRLVTCQQHTLQNLDDLPEKSCKSFSPALSGLKNGLGNDVETCSFPKETHTQSLDLSGSQEIKFLELESTDQAEAVSFSGLSLHKKTELPLVTTDQQPHTHQEQQHISPYKSNENSNSGQKDESPNKWEKFSPSFIKENFNNGDDGDSCAPEETVTFKKVISSSGCKNHDNYKENKTNREEMDFQQFLLSQDHFSQENELIKADSLTIFPQQEAVNFSNSDNIIVSEHVSNYEQCTCGTSLDHSHGSPERPSLACTRTLSPHAVSQLTSHVELFERPQGCSPRIPTPLMNQTDTHTVEKVNKEGDTKRNYTDKGQKPSSSNRPLSRVVHSQVIETTKVEKRRQEIKTIHSIGFQSTDNINKELTVSQLSQREEKEISHKPEMKTAGINKRNARGESRLHLAARRGDLSLVKARIESGADVNLKDNTGWTPLHEAASTGCNDIIVELLKAGANVNCENVDGILPLHDAVANNHLKAAEILLQHGANPNQKDQKQKTALDEADDKNMKELLKSYGAIETDNRDESNAVVTVKIPAIRAKRHKQCFCDDCKTVDTRSVSHQEKTKENLAMHQTISAILQDLEEKQENLLAFEIRTPEDAEQYIDKMLEIKEVMDNVLAKQKAERDDLAKKYRVSIESFKHGVLREQLANLATRQKSLLLVAKKQKKISQKIQNYKNVRSLSGLSFKKLPLSSEISNEKDSQEFTSLENSVQPQSGSFSPVSLVCGSVQETQLSWEIWHDNQNTNTCLNSKTVRREEFSGNELNSKQSVSDCTLDRLSKSRLSDGTKKIKLQSQPISFIAQAEYSQKENDLTDTTAKGHESFSPSAVTGTLKISETANVCAHNDASPSTVICDQALSNCDPKKGNRKTASQQPHRGTSESLVHQGIDVFGSNTGHQVKPYLKKSALAVPHANDSQSSSSSGSGRQHTIKNPSKYSTTPKKKCMQIKDLILLGRINPGNNILEFKTQETTHKASVLLNGKIKVENGQIYQNPVIWLKDLLGADSYVTWNYAWSKVTYQGKELLKYISEELPLPPDPNLVPQQHQPCLPDMPCLDDLVQEPSKLLEKMKFGQGTSKESMQSIPHYLQINEILLISDQEFLPCHIMDEHWKFYVECEELTF</sequence>